<dbReference type="InterPro" id="IPR029044">
    <property type="entry name" value="Nucleotide-diphossugar_trans"/>
</dbReference>
<dbReference type="AlphaFoldDB" id="A0A2A9F0B0"/>
<protein>
    <submittedName>
        <fullName evidence="1">GT2 family glycosyltransferase</fullName>
    </submittedName>
</protein>
<keyword evidence="1" id="KW-0808">Transferase</keyword>
<dbReference type="PANTHER" id="PTHR43685:SF3">
    <property type="entry name" value="SLR2126 PROTEIN"/>
    <property type="match status" value="1"/>
</dbReference>
<dbReference type="Gene3D" id="3.90.550.10">
    <property type="entry name" value="Spore Coat Polysaccharide Biosynthesis Protein SpsA, Chain A"/>
    <property type="match status" value="1"/>
</dbReference>
<dbReference type="CDD" id="cd00761">
    <property type="entry name" value="Glyco_tranf_GTA_type"/>
    <property type="match status" value="1"/>
</dbReference>
<reference evidence="1 2" key="1">
    <citation type="submission" date="2017-10" db="EMBL/GenBank/DDBJ databases">
        <title>Sequencing the genomes of 1000 actinobacteria strains.</title>
        <authorList>
            <person name="Klenk H.-P."/>
        </authorList>
    </citation>
    <scope>NUCLEOTIDE SEQUENCE [LARGE SCALE GENOMIC DNA]</scope>
    <source>
        <strain evidence="1 2">DSM 21863</strain>
    </source>
</reference>
<dbReference type="EMBL" id="PDJJ01000001">
    <property type="protein sequence ID" value="PFG44211.1"/>
    <property type="molecule type" value="Genomic_DNA"/>
</dbReference>
<dbReference type="PANTHER" id="PTHR43685">
    <property type="entry name" value="GLYCOSYLTRANSFERASE"/>
    <property type="match status" value="1"/>
</dbReference>
<evidence type="ECO:0000313" key="2">
    <source>
        <dbReference type="Proteomes" id="UP000224130"/>
    </source>
</evidence>
<proteinExistence type="predicted"/>
<dbReference type="Proteomes" id="UP000224130">
    <property type="component" value="Unassembled WGS sequence"/>
</dbReference>
<comment type="caution">
    <text evidence="1">The sequence shown here is derived from an EMBL/GenBank/DDBJ whole genome shotgun (WGS) entry which is preliminary data.</text>
</comment>
<evidence type="ECO:0000313" key="1">
    <source>
        <dbReference type="EMBL" id="PFG44211.1"/>
    </source>
</evidence>
<dbReference type="Pfam" id="PF13641">
    <property type="entry name" value="Glyco_tranf_2_3"/>
    <property type="match status" value="1"/>
</dbReference>
<accession>A0A2A9F0B0</accession>
<keyword evidence="2" id="KW-1185">Reference proteome</keyword>
<gene>
    <name evidence="1" type="ORF">ATJ88_2930</name>
</gene>
<sequence>MIIASTRRPGLLGRTVEALLEQTVPADLVVLSVAGTEDVPAGLAARDGVRVVVSERGSTVQRNTGLRSIDPVPDLVTYLDDDILLAPDYFERLRDVMRREPDVVLLTGLVVVDGAALGRELSPEEARAAISAAPESSLLKDIGGTYGCNMTTRGHVALREPFDERMRLYAWQEDTDFAVRCHAHGRVVHYWGCVAAHLAVGSGRVNGRALGFAQIVNPFHMWRKGTKSAGNMVHDWWRYLGSNTLRLGDRSRPDRSGRLVGNLLGFREVAFRGGRPEAVEKVAASR</sequence>
<name>A0A2A9F0B0_9MICO</name>
<dbReference type="InterPro" id="IPR050834">
    <property type="entry name" value="Glycosyltransf_2"/>
</dbReference>
<dbReference type="GO" id="GO:0016740">
    <property type="term" value="F:transferase activity"/>
    <property type="evidence" value="ECO:0007669"/>
    <property type="project" value="UniProtKB-KW"/>
</dbReference>
<dbReference type="SUPFAM" id="SSF53448">
    <property type="entry name" value="Nucleotide-diphospho-sugar transferases"/>
    <property type="match status" value="1"/>
</dbReference>
<organism evidence="1 2">
    <name type="scientific">Isoptericola jiangsuensis</name>
    <dbReference type="NCBI Taxonomy" id="548579"/>
    <lineage>
        <taxon>Bacteria</taxon>
        <taxon>Bacillati</taxon>
        <taxon>Actinomycetota</taxon>
        <taxon>Actinomycetes</taxon>
        <taxon>Micrococcales</taxon>
        <taxon>Promicromonosporaceae</taxon>
        <taxon>Isoptericola</taxon>
    </lineage>
</organism>